<dbReference type="SUPFAM" id="SSF55658">
    <property type="entry name" value="L9 N-domain-like"/>
    <property type="match status" value="1"/>
</dbReference>
<dbReference type="InterPro" id="IPR011320">
    <property type="entry name" value="RNase_H1_N"/>
</dbReference>
<keyword evidence="6" id="KW-0540">Nuclease</keyword>
<keyword evidence="10" id="KW-0460">Magnesium</keyword>
<evidence type="ECO:0000256" key="2">
    <source>
        <dbReference type="ARBA" id="ARBA00004065"/>
    </source>
</evidence>
<evidence type="ECO:0000256" key="6">
    <source>
        <dbReference type="ARBA" id="ARBA00022722"/>
    </source>
</evidence>
<evidence type="ECO:0000256" key="4">
    <source>
        <dbReference type="ARBA" id="ARBA00012180"/>
    </source>
</evidence>
<protein>
    <recommendedName>
        <fullName evidence="5">Ribonuclease H</fullName>
        <ecNumber evidence="4">3.1.26.4</ecNumber>
    </recommendedName>
</protein>
<evidence type="ECO:0000256" key="10">
    <source>
        <dbReference type="ARBA" id="ARBA00022842"/>
    </source>
</evidence>
<evidence type="ECO:0000259" key="11">
    <source>
        <dbReference type="PROSITE" id="PS50879"/>
    </source>
</evidence>
<dbReference type="STRING" id="84029.CROST_28050"/>
<dbReference type="SUPFAM" id="SSF53098">
    <property type="entry name" value="Ribonuclease H-like"/>
    <property type="match status" value="1"/>
</dbReference>
<dbReference type="GO" id="GO:0046872">
    <property type="term" value="F:metal ion binding"/>
    <property type="evidence" value="ECO:0007669"/>
    <property type="project" value="UniProtKB-KW"/>
</dbReference>
<keyword evidence="8" id="KW-0255">Endonuclease</keyword>
<gene>
    <name evidence="12" type="ORF">CROST_032320</name>
</gene>
<sequence length="240" mass="27287">MAKKNFYAVRVGRKTGIFKTWDECVQYVSGYPNAKYKGFVTREEAEIYLDGCINLDINKDEEVAKFNENVSVKSGCDINPIKSKAKVKSSKTFVEPETIKGEYEFIAFVDGSYDKLKKLYGSGVIVLEENGSYKVYSTAGEDIWDQWNIVGELEATKLALTKAKEFGVKNVAIYHDLKNIGLWATGEWKAKNEFTQGYVKFVEDISKELNIYFVKVKAHSYESKYNDLADEAAKKAILEY</sequence>
<comment type="cofactor">
    <cofactor evidence="1">
        <name>Mg(2+)</name>
        <dbReference type="ChEBI" id="CHEBI:18420"/>
    </cofactor>
</comment>
<dbReference type="InterPro" id="IPR012337">
    <property type="entry name" value="RNaseH-like_sf"/>
</dbReference>
<feature type="domain" description="RNase H type-1" evidence="11">
    <location>
        <begin position="101"/>
        <end position="238"/>
    </location>
</feature>
<comment type="function">
    <text evidence="2">Endonuclease that specifically degrades the RNA of RNA-DNA hybrids.</text>
</comment>
<dbReference type="GO" id="GO:0003676">
    <property type="term" value="F:nucleic acid binding"/>
    <property type="evidence" value="ECO:0007669"/>
    <property type="project" value="InterPro"/>
</dbReference>
<dbReference type="Gene3D" id="3.40.970.10">
    <property type="entry name" value="Ribonuclease H1, N-terminal domain"/>
    <property type="match status" value="1"/>
</dbReference>
<dbReference type="InterPro" id="IPR009027">
    <property type="entry name" value="Ribosomal_bL9/RNase_H1_N"/>
</dbReference>
<dbReference type="GO" id="GO:0004523">
    <property type="term" value="F:RNA-DNA hybrid ribonuclease activity"/>
    <property type="evidence" value="ECO:0007669"/>
    <property type="project" value="UniProtKB-EC"/>
</dbReference>
<evidence type="ECO:0000256" key="1">
    <source>
        <dbReference type="ARBA" id="ARBA00001946"/>
    </source>
</evidence>
<dbReference type="Proteomes" id="UP000190951">
    <property type="component" value="Chromosome"/>
</dbReference>
<dbReference type="EC" id="3.1.26.4" evidence="4"/>
<reference evidence="12 13" key="1">
    <citation type="submission" date="2022-04" db="EMBL/GenBank/DDBJ databases">
        <title>Genome sequence of C. roseum typestrain.</title>
        <authorList>
            <person name="Poehlein A."/>
            <person name="Schoch T."/>
            <person name="Duerre P."/>
            <person name="Daniel R."/>
        </authorList>
    </citation>
    <scope>NUCLEOTIDE SEQUENCE [LARGE SCALE GENOMIC DNA]</scope>
    <source>
        <strain evidence="12 13">DSM 7320</strain>
    </source>
</reference>
<dbReference type="InterPro" id="IPR037056">
    <property type="entry name" value="RNase_H1_N_sf"/>
</dbReference>
<keyword evidence="13" id="KW-1185">Reference proteome</keyword>
<evidence type="ECO:0000256" key="7">
    <source>
        <dbReference type="ARBA" id="ARBA00022723"/>
    </source>
</evidence>
<name>A0A1S8L366_9CLOT</name>
<dbReference type="Gene3D" id="3.30.420.10">
    <property type="entry name" value="Ribonuclease H-like superfamily/Ribonuclease H"/>
    <property type="match status" value="1"/>
</dbReference>
<dbReference type="AlphaFoldDB" id="A0A1S8L366"/>
<evidence type="ECO:0000313" key="12">
    <source>
        <dbReference type="EMBL" id="URZ12510.1"/>
    </source>
</evidence>
<evidence type="ECO:0000256" key="8">
    <source>
        <dbReference type="ARBA" id="ARBA00022759"/>
    </source>
</evidence>
<dbReference type="InterPro" id="IPR002156">
    <property type="entry name" value="RNaseH_domain"/>
</dbReference>
<dbReference type="CDD" id="cd09277">
    <property type="entry name" value="RNase_HI_bacteria_like"/>
    <property type="match status" value="1"/>
</dbReference>
<dbReference type="RefSeq" id="WP_077832607.1">
    <property type="nucleotide sequence ID" value="NZ_CP096983.1"/>
</dbReference>
<evidence type="ECO:0000256" key="5">
    <source>
        <dbReference type="ARBA" id="ARBA00017721"/>
    </source>
</evidence>
<dbReference type="KEGG" id="crw:CROST_032320"/>
<keyword evidence="7" id="KW-0479">Metal-binding</keyword>
<dbReference type="EMBL" id="CP096983">
    <property type="protein sequence ID" value="URZ12510.1"/>
    <property type="molecule type" value="Genomic_DNA"/>
</dbReference>
<evidence type="ECO:0000256" key="3">
    <source>
        <dbReference type="ARBA" id="ARBA00005300"/>
    </source>
</evidence>
<dbReference type="PROSITE" id="PS50879">
    <property type="entry name" value="RNASE_H_1"/>
    <property type="match status" value="1"/>
</dbReference>
<dbReference type="FunFam" id="3.40.970.10:FF:000002">
    <property type="entry name" value="Ribonuclease H"/>
    <property type="match status" value="1"/>
</dbReference>
<evidence type="ECO:0000256" key="9">
    <source>
        <dbReference type="ARBA" id="ARBA00022801"/>
    </source>
</evidence>
<dbReference type="Pfam" id="PF01693">
    <property type="entry name" value="Cauli_VI"/>
    <property type="match status" value="1"/>
</dbReference>
<dbReference type="Pfam" id="PF00075">
    <property type="entry name" value="RNase_H"/>
    <property type="match status" value="1"/>
</dbReference>
<proteinExistence type="inferred from homology"/>
<comment type="similarity">
    <text evidence="3">Belongs to the RNase H family.</text>
</comment>
<organism evidence="12 13">
    <name type="scientific">Clostridium felsineum</name>
    <dbReference type="NCBI Taxonomy" id="36839"/>
    <lineage>
        <taxon>Bacteria</taxon>
        <taxon>Bacillati</taxon>
        <taxon>Bacillota</taxon>
        <taxon>Clostridia</taxon>
        <taxon>Eubacteriales</taxon>
        <taxon>Clostridiaceae</taxon>
        <taxon>Clostridium</taxon>
    </lineage>
</organism>
<keyword evidence="9" id="KW-0378">Hydrolase</keyword>
<dbReference type="InterPro" id="IPR036397">
    <property type="entry name" value="RNaseH_sf"/>
</dbReference>
<evidence type="ECO:0000313" key="13">
    <source>
        <dbReference type="Proteomes" id="UP000190951"/>
    </source>
</evidence>
<accession>A0A1S8L366</accession>